<dbReference type="EMBL" id="BSUK01000001">
    <property type="protein sequence ID" value="GMA24351.1"/>
    <property type="molecule type" value="Genomic_DNA"/>
</dbReference>
<feature type="transmembrane region" description="Helical" evidence="7">
    <location>
        <begin position="160"/>
        <end position="177"/>
    </location>
</feature>
<protein>
    <recommendedName>
        <fullName evidence="9">VTT domain-containing protein</fullName>
    </recommendedName>
</protein>
<evidence type="ECO:0000256" key="3">
    <source>
        <dbReference type="ARBA" id="ARBA00022475"/>
    </source>
</evidence>
<evidence type="ECO:0000313" key="11">
    <source>
        <dbReference type="Proteomes" id="UP001157091"/>
    </source>
</evidence>
<keyword evidence="6 7" id="KW-0472">Membrane</keyword>
<reference evidence="11" key="1">
    <citation type="journal article" date="2019" name="Int. J. Syst. Evol. Microbiol.">
        <title>The Global Catalogue of Microorganisms (GCM) 10K type strain sequencing project: providing services to taxonomists for standard genome sequencing and annotation.</title>
        <authorList>
            <consortium name="The Broad Institute Genomics Platform"/>
            <consortium name="The Broad Institute Genome Sequencing Center for Infectious Disease"/>
            <person name="Wu L."/>
            <person name="Ma J."/>
        </authorList>
    </citation>
    <scope>NUCLEOTIDE SEQUENCE [LARGE SCALE GENOMIC DNA]</scope>
    <source>
        <strain evidence="11">NBRC 106348</strain>
    </source>
</reference>
<evidence type="ECO:0000256" key="1">
    <source>
        <dbReference type="ARBA" id="ARBA00004651"/>
    </source>
</evidence>
<feature type="region of interest" description="Disordered" evidence="8">
    <location>
        <begin position="182"/>
        <end position="217"/>
    </location>
</feature>
<dbReference type="PANTHER" id="PTHR30353">
    <property type="entry name" value="INNER MEMBRANE PROTEIN DEDA-RELATED"/>
    <property type="match status" value="1"/>
</dbReference>
<gene>
    <name evidence="10" type="ORF">GCM10025864_21100</name>
</gene>
<dbReference type="PANTHER" id="PTHR30353:SF0">
    <property type="entry name" value="TRANSMEMBRANE PROTEIN"/>
    <property type="match status" value="1"/>
</dbReference>
<proteinExistence type="inferred from homology"/>
<dbReference type="InterPro" id="IPR032816">
    <property type="entry name" value="VTT_dom"/>
</dbReference>
<evidence type="ECO:0000313" key="10">
    <source>
        <dbReference type="EMBL" id="GMA24351.1"/>
    </source>
</evidence>
<keyword evidence="5 7" id="KW-1133">Transmembrane helix</keyword>
<accession>A0ABQ6I0Y7</accession>
<evidence type="ECO:0000256" key="8">
    <source>
        <dbReference type="SAM" id="MobiDB-lite"/>
    </source>
</evidence>
<name>A0ABQ6I0Y7_9MICO</name>
<comment type="subcellular location">
    <subcellularLocation>
        <location evidence="1 7">Cell membrane</location>
        <topology evidence="1 7">Multi-pass membrane protein</topology>
    </subcellularLocation>
</comment>
<feature type="transmembrane region" description="Helical" evidence="7">
    <location>
        <begin position="43"/>
        <end position="63"/>
    </location>
</feature>
<comment type="caution">
    <text evidence="7">Lacks conserved residue(s) required for the propagation of feature annotation.</text>
</comment>
<keyword evidence="4 7" id="KW-0812">Transmembrane</keyword>
<evidence type="ECO:0000256" key="5">
    <source>
        <dbReference type="ARBA" id="ARBA00022989"/>
    </source>
</evidence>
<feature type="transmembrane region" description="Helical" evidence="7">
    <location>
        <begin position="126"/>
        <end position="148"/>
    </location>
</feature>
<evidence type="ECO:0000256" key="7">
    <source>
        <dbReference type="RuleBase" id="RU367016"/>
    </source>
</evidence>
<comment type="similarity">
    <text evidence="2 7">Belongs to the DedA family.</text>
</comment>
<keyword evidence="11" id="KW-1185">Reference proteome</keyword>
<dbReference type="RefSeq" id="WP_284293173.1">
    <property type="nucleotide sequence ID" value="NZ_BSUK01000001.1"/>
</dbReference>
<keyword evidence="3 7" id="KW-1003">Cell membrane</keyword>
<evidence type="ECO:0000256" key="2">
    <source>
        <dbReference type="ARBA" id="ARBA00010792"/>
    </source>
</evidence>
<organism evidence="10 11">
    <name type="scientific">Luteimicrobium album</name>
    <dbReference type="NCBI Taxonomy" id="1054550"/>
    <lineage>
        <taxon>Bacteria</taxon>
        <taxon>Bacillati</taxon>
        <taxon>Actinomycetota</taxon>
        <taxon>Actinomycetes</taxon>
        <taxon>Micrococcales</taxon>
        <taxon>Luteimicrobium</taxon>
    </lineage>
</organism>
<dbReference type="InterPro" id="IPR032818">
    <property type="entry name" value="DedA-like"/>
</dbReference>
<dbReference type="Proteomes" id="UP001157091">
    <property type="component" value="Unassembled WGS sequence"/>
</dbReference>
<sequence length="217" mass="23864">MFIVFIETGLVFPFLPGDSLLFTAGMLVAATDGARTLDISLPVLIAILFAAAFCGNQCGYAIGKFAGPRIFSRPDSKILRKDYVDKTNEYFDRYGGRTILLAQFVPIVRTFAPIAAGVGRMRYRSFWPYSLVGTFVWTTVVTTLGYYLGRISFIRDNIEPIFIGIVLLSVVPIVIEARRKTKASRATAPTTPGPRHGRAAGVPAPTTPRTRNEHEEA</sequence>
<dbReference type="Pfam" id="PF09335">
    <property type="entry name" value="VTT_dom"/>
    <property type="match status" value="1"/>
</dbReference>
<comment type="caution">
    <text evidence="10">The sequence shown here is derived from an EMBL/GenBank/DDBJ whole genome shotgun (WGS) entry which is preliminary data.</text>
</comment>
<evidence type="ECO:0000256" key="6">
    <source>
        <dbReference type="ARBA" id="ARBA00023136"/>
    </source>
</evidence>
<evidence type="ECO:0000256" key="4">
    <source>
        <dbReference type="ARBA" id="ARBA00022692"/>
    </source>
</evidence>
<feature type="domain" description="VTT" evidence="9">
    <location>
        <begin position="15"/>
        <end position="146"/>
    </location>
</feature>
<evidence type="ECO:0000259" key="9">
    <source>
        <dbReference type="Pfam" id="PF09335"/>
    </source>
</evidence>